<keyword evidence="3" id="KW-0347">Helicase</keyword>
<feature type="domain" description="DNA2/NAM7 helicase helicase" evidence="5">
    <location>
        <begin position="70"/>
        <end position="137"/>
    </location>
</feature>
<dbReference type="EMBL" id="KK914612">
    <property type="protein sequence ID" value="KDP31591.1"/>
    <property type="molecule type" value="Genomic_DNA"/>
</dbReference>
<dbReference type="PANTHER" id="PTHR21529">
    <property type="entry name" value="MAMMARY TURMOR VIRUS RECEPTOR HOMOLOG 1, 2 MTVR1, 2"/>
    <property type="match status" value="1"/>
</dbReference>
<dbReference type="InterPro" id="IPR027417">
    <property type="entry name" value="P-loop_NTPase"/>
</dbReference>
<evidence type="ECO:0000256" key="4">
    <source>
        <dbReference type="ARBA" id="ARBA00022840"/>
    </source>
</evidence>
<organism evidence="7 8">
    <name type="scientific">Jatropha curcas</name>
    <name type="common">Barbados nut</name>
    <dbReference type="NCBI Taxonomy" id="180498"/>
    <lineage>
        <taxon>Eukaryota</taxon>
        <taxon>Viridiplantae</taxon>
        <taxon>Streptophyta</taxon>
        <taxon>Embryophyta</taxon>
        <taxon>Tracheophyta</taxon>
        <taxon>Spermatophyta</taxon>
        <taxon>Magnoliopsida</taxon>
        <taxon>eudicotyledons</taxon>
        <taxon>Gunneridae</taxon>
        <taxon>Pentapetalae</taxon>
        <taxon>rosids</taxon>
        <taxon>fabids</taxon>
        <taxon>Malpighiales</taxon>
        <taxon>Euphorbiaceae</taxon>
        <taxon>Crotonoideae</taxon>
        <taxon>Jatropheae</taxon>
        <taxon>Jatropha</taxon>
    </lineage>
</organism>
<evidence type="ECO:0000259" key="6">
    <source>
        <dbReference type="Pfam" id="PF13087"/>
    </source>
</evidence>
<dbReference type="Proteomes" id="UP000027138">
    <property type="component" value="Unassembled WGS sequence"/>
</dbReference>
<keyword evidence="8" id="KW-1185">Reference proteome</keyword>
<dbReference type="PANTHER" id="PTHR21529:SF4">
    <property type="entry name" value="TPR AND ANKYRIN REPEAT-CONTAINING PROTEIN 1"/>
    <property type="match status" value="1"/>
</dbReference>
<dbReference type="Gene3D" id="3.40.50.300">
    <property type="entry name" value="P-loop containing nucleotide triphosphate hydrolases"/>
    <property type="match status" value="3"/>
</dbReference>
<dbReference type="OrthoDB" id="843353at2759"/>
<keyword evidence="4" id="KW-0067">ATP-binding</keyword>
<dbReference type="GO" id="GO:0005524">
    <property type="term" value="F:ATP binding"/>
    <property type="evidence" value="ECO:0007669"/>
    <property type="project" value="UniProtKB-KW"/>
</dbReference>
<protein>
    <recommendedName>
        <fullName evidence="9">DNA2/NAM7 helicase-like C-terminal domain-containing protein</fullName>
    </recommendedName>
</protein>
<dbReference type="CDD" id="cd18808">
    <property type="entry name" value="SF1_C_Upf1"/>
    <property type="match status" value="2"/>
</dbReference>
<reference evidence="7 8" key="1">
    <citation type="journal article" date="2014" name="PLoS ONE">
        <title>Global Analysis of Gene Expression Profiles in Physic Nut (Jatropha curcas L.) Seedlings Exposed to Salt Stress.</title>
        <authorList>
            <person name="Zhang L."/>
            <person name="Zhang C."/>
            <person name="Wu P."/>
            <person name="Chen Y."/>
            <person name="Li M."/>
            <person name="Jiang H."/>
            <person name="Wu G."/>
        </authorList>
    </citation>
    <scope>NUCLEOTIDE SEQUENCE [LARGE SCALE GENOMIC DNA]</scope>
    <source>
        <strain evidence="8">cv. GZQX0401</strain>
        <tissue evidence="7">Young leaves</tissue>
    </source>
</reference>
<dbReference type="AlphaFoldDB" id="A0A067K5T7"/>
<name>A0A067K5T7_JATCU</name>
<accession>A0A067K5T7</accession>
<feature type="domain" description="DNA2/NAM7 helicase-like C-terminal" evidence="6">
    <location>
        <begin position="463"/>
        <end position="558"/>
    </location>
</feature>
<evidence type="ECO:0008006" key="9">
    <source>
        <dbReference type="Google" id="ProtNLM"/>
    </source>
</evidence>
<evidence type="ECO:0000313" key="8">
    <source>
        <dbReference type="Proteomes" id="UP000027138"/>
    </source>
</evidence>
<dbReference type="GO" id="GO:0004386">
    <property type="term" value="F:helicase activity"/>
    <property type="evidence" value="ECO:0007669"/>
    <property type="project" value="UniProtKB-KW"/>
</dbReference>
<evidence type="ECO:0000313" key="7">
    <source>
        <dbReference type="EMBL" id="KDP31591.1"/>
    </source>
</evidence>
<dbReference type="InterPro" id="IPR041679">
    <property type="entry name" value="DNA2/NAM7-like_C"/>
</dbReference>
<evidence type="ECO:0000259" key="5">
    <source>
        <dbReference type="Pfam" id="PF13086"/>
    </source>
</evidence>
<dbReference type="InterPro" id="IPR047187">
    <property type="entry name" value="SF1_C_Upf1"/>
</dbReference>
<evidence type="ECO:0000256" key="3">
    <source>
        <dbReference type="ARBA" id="ARBA00022806"/>
    </source>
</evidence>
<evidence type="ECO:0000256" key="2">
    <source>
        <dbReference type="ARBA" id="ARBA00022801"/>
    </source>
</evidence>
<feature type="domain" description="DNA2/NAM7 helicase-like C-terminal" evidence="6">
    <location>
        <begin position="197"/>
        <end position="285"/>
    </location>
</feature>
<evidence type="ECO:0000256" key="1">
    <source>
        <dbReference type="ARBA" id="ARBA00022741"/>
    </source>
</evidence>
<dbReference type="FunFam" id="3.40.50.300:FF:000326">
    <property type="entry name" value="P-loop containing nucleoside triphosphate hydrolase"/>
    <property type="match status" value="2"/>
</dbReference>
<dbReference type="Pfam" id="PF13087">
    <property type="entry name" value="AAA_12"/>
    <property type="match status" value="3"/>
</dbReference>
<dbReference type="GO" id="GO:0016787">
    <property type="term" value="F:hydrolase activity"/>
    <property type="evidence" value="ECO:0007669"/>
    <property type="project" value="UniProtKB-KW"/>
</dbReference>
<gene>
    <name evidence="7" type="ORF">JCGZ_14816</name>
</gene>
<keyword evidence="2" id="KW-0378">Hydrolase</keyword>
<sequence length="913" mass="103714">MECRTLVYAPTEVAIAELASRVLKLLKESNALSSVSRILYFGDNTVPSVNADIQEICLDQVGSEDNFLQIRSASLIFCTASSSYKLCSVLTEAPRLLVIDEAAQLKECESVIPLQLPGVRHTVLFGDHCQQMAKVTSNVSGRAAFGRSLFERLLSIGHSKHILNMQYRMHPFISYLPNSEFYCNQISNAPTWSGSKQKLSVGIASPYTAQVVAIKEKVGRKYESLDGFSLKVNTIDGFQGGEEDVMILSTVRSNTDESVGLIFNRQRTNLALTRARSCFWIVGDGKALSNINSVWKLIVQDAKDRQCFYNAEEDEELANVVLEVKEELNQFYDILNADGMLFKNARWKVIFSDIFKQSFQKLKPLETKKLVINLLLRLSCGWRPKRRNTNLASDNSFQMLKLFKVKHLHIICTTDITKDLEYTQVLKIWDILPLEVIPNLAKRLNSVFESYTDGFINRCKFKFLEGGSKQKLSVGIASPYTAQVVAIKEKVGRKYESLDGFSLKVNTIDGFQGGEEDVMILSTVRSNTDESVGLIFNRQRTNLALTRARSCFWIVGDGKALSNINSVWKLIVQDAKDRQCFYNAEEDEELANVVLEVKEELNQFYDILNADGMLFKNARWKVIFSDIFKQSFQKLKPLETKKLVINLLLRLSCGWRPKRRNTNLASDNSFQMLKLFKVKHLHIICTTDITKDLEYTQVLKIWDILPLEVIPNLAKRLNSVFESYTDGFINRCKFKFLEGDLEFPMSWSSYVARYKDPVQRGNDSRTSDSDETGCVEICKASDSLLHMKFYALSSGVVSHLLTGCDGNEMDFPFELTDEEMEVIHFRKSSFILGRSGTGKTTVLIMKLFQREQLYHLASEGYHEVESSSTNNVSCGSEVQKKENILRQIFVTVNVRLCYAVSEYISRLKRSTCG</sequence>
<dbReference type="InterPro" id="IPR041677">
    <property type="entry name" value="DNA2/NAM7_AAA_11"/>
</dbReference>
<proteinExistence type="predicted"/>
<keyword evidence="1" id="KW-0547">Nucleotide-binding</keyword>
<dbReference type="SUPFAM" id="SSF52540">
    <property type="entry name" value="P-loop containing nucleoside triphosphate hydrolases"/>
    <property type="match status" value="2"/>
</dbReference>
<feature type="domain" description="DNA2/NAM7 helicase-like C-terminal" evidence="6">
    <location>
        <begin position="146"/>
        <end position="195"/>
    </location>
</feature>
<dbReference type="Pfam" id="PF13086">
    <property type="entry name" value="AAA_11"/>
    <property type="match status" value="1"/>
</dbReference>
<dbReference type="InterPro" id="IPR039904">
    <property type="entry name" value="TRANK1"/>
</dbReference>
<dbReference type="GO" id="GO:0005694">
    <property type="term" value="C:chromosome"/>
    <property type="evidence" value="ECO:0007669"/>
    <property type="project" value="UniProtKB-ARBA"/>
</dbReference>